<reference evidence="1" key="1">
    <citation type="submission" date="2023-03" db="EMBL/GenBank/DDBJ databases">
        <title>Chromosome-level genomes of two armyworms, Mythimna separata and Mythimna loreyi, provide insights into the biosynthesis and reception of sex pheromones.</title>
        <authorList>
            <person name="Zhao H."/>
        </authorList>
    </citation>
    <scope>NUCLEOTIDE SEQUENCE</scope>
    <source>
        <strain evidence="1">BeijingLab</strain>
    </source>
</reference>
<dbReference type="Proteomes" id="UP001231649">
    <property type="component" value="Chromosome 7"/>
</dbReference>
<dbReference type="EMBL" id="CM056783">
    <property type="protein sequence ID" value="KAJ8727040.1"/>
    <property type="molecule type" value="Genomic_DNA"/>
</dbReference>
<proteinExistence type="predicted"/>
<gene>
    <name evidence="1" type="ORF">PYW08_015437</name>
</gene>
<sequence>MASPTLPISLSEVNCLSDEKFESVFGNVIELCTDAAVEVKKRRPFQDVTALCDAFQSYLEEIGIEDKLMVLKLHPDLAGRLAAQGELTPESASEQKAAGLDVLTAEQKKAMDESNQRYKAKFGFPFIICARENKVQSIIDGLQRRYNNSKEQEITIGINEVKKICKLRILDIVKN</sequence>
<organism evidence="1 2">
    <name type="scientific">Mythimna loreyi</name>
    <dbReference type="NCBI Taxonomy" id="667449"/>
    <lineage>
        <taxon>Eukaryota</taxon>
        <taxon>Metazoa</taxon>
        <taxon>Ecdysozoa</taxon>
        <taxon>Arthropoda</taxon>
        <taxon>Hexapoda</taxon>
        <taxon>Insecta</taxon>
        <taxon>Pterygota</taxon>
        <taxon>Neoptera</taxon>
        <taxon>Endopterygota</taxon>
        <taxon>Lepidoptera</taxon>
        <taxon>Glossata</taxon>
        <taxon>Ditrysia</taxon>
        <taxon>Noctuoidea</taxon>
        <taxon>Noctuidae</taxon>
        <taxon>Noctuinae</taxon>
        <taxon>Hadenini</taxon>
        <taxon>Mythimna</taxon>
    </lineage>
</organism>
<comment type="caution">
    <text evidence="1">The sequence shown here is derived from an EMBL/GenBank/DDBJ whole genome shotgun (WGS) entry which is preliminary data.</text>
</comment>
<protein>
    <submittedName>
        <fullName evidence="1">Uncharacterized protein</fullName>
    </submittedName>
</protein>
<accession>A0ACC2QVM8</accession>
<keyword evidence="2" id="KW-1185">Reference proteome</keyword>
<name>A0ACC2QVM8_9NEOP</name>
<evidence type="ECO:0000313" key="2">
    <source>
        <dbReference type="Proteomes" id="UP001231649"/>
    </source>
</evidence>
<evidence type="ECO:0000313" key="1">
    <source>
        <dbReference type="EMBL" id="KAJ8727040.1"/>
    </source>
</evidence>